<dbReference type="OrthoDB" id="3650686at2759"/>
<dbReference type="EMBL" id="CP090170">
    <property type="protein sequence ID" value="UJO20831.1"/>
    <property type="molecule type" value="Genomic_DNA"/>
</dbReference>
<evidence type="ECO:0000313" key="3">
    <source>
        <dbReference type="Proteomes" id="UP000756132"/>
    </source>
</evidence>
<dbReference type="RefSeq" id="XP_047765197.1">
    <property type="nucleotide sequence ID" value="XM_047909938.1"/>
</dbReference>
<protein>
    <submittedName>
        <fullName evidence="2">Uncharacterized protein</fullName>
    </submittedName>
</protein>
<dbReference type="AlphaFoldDB" id="A0A9Q8USJ0"/>
<organism evidence="2 3">
    <name type="scientific">Passalora fulva</name>
    <name type="common">Tomato leaf mold</name>
    <name type="synonym">Cladosporium fulvum</name>
    <dbReference type="NCBI Taxonomy" id="5499"/>
    <lineage>
        <taxon>Eukaryota</taxon>
        <taxon>Fungi</taxon>
        <taxon>Dikarya</taxon>
        <taxon>Ascomycota</taxon>
        <taxon>Pezizomycotina</taxon>
        <taxon>Dothideomycetes</taxon>
        <taxon>Dothideomycetidae</taxon>
        <taxon>Mycosphaerellales</taxon>
        <taxon>Mycosphaerellaceae</taxon>
        <taxon>Fulvia</taxon>
    </lineage>
</organism>
<sequence>MGRRSCFRRPYLVRNADRRAATLSHSQCRALLGSQAGRRKTSLVQQPFQNLTVSKTSASSGSNRTNHHPCSHPPIHASISLFPHPPSSPQSTSPFTMTYTSMLRDKSRVSKRPKSKPSSSSSTKPVPDMADFDDELLLILLRNLHNAATTFGEGTPPYENIRKVVEDHLNDMKRKGKTTNIAKTRQRLDQSEDGTSAADRKQVTGQGHEGNAEAVSSPMLNLTIRPKPESSS</sequence>
<feature type="compositionally biased region" description="Polar residues" evidence="1">
    <location>
        <begin position="42"/>
        <end position="64"/>
    </location>
</feature>
<evidence type="ECO:0000313" key="2">
    <source>
        <dbReference type="EMBL" id="UJO20831.1"/>
    </source>
</evidence>
<reference evidence="2" key="1">
    <citation type="submission" date="2021-12" db="EMBL/GenBank/DDBJ databases">
        <authorList>
            <person name="Zaccaron A."/>
            <person name="Stergiopoulos I."/>
        </authorList>
    </citation>
    <scope>NUCLEOTIDE SEQUENCE</scope>
    <source>
        <strain evidence="2">Race5_Kim</strain>
    </source>
</reference>
<dbReference type="Proteomes" id="UP000756132">
    <property type="component" value="Chromosome 8"/>
</dbReference>
<reference evidence="2" key="2">
    <citation type="journal article" date="2022" name="Microb. Genom.">
        <title>A chromosome-scale genome assembly of the tomato pathogen Cladosporium fulvum reveals a compartmentalized genome architecture and the presence of a dispensable chromosome.</title>
        <authorList>
            <person name="Zaccaron A.Z."/>
            <person name="Chen L.H."/>
            <person name="Samaras A."/>
            <person name="Stergiopoulos I."/>
        </authorList>
    </citation>
    <scope>NUCLEOTIDE SEQUENCE</scope>
    <source>
        <strain evidence="2">Race5_Kim</strain>
    </source>
</reference>
<proteinExistence type="predicted"/>
<keyword evidence="3" id="KW-1185">Reference proteome</keyword>
<accession>A0A9Q8USJ0</accession>
<name>A0A9Q8USJ0_PASFU</name>
<feature type="region of interest" description="Disordered" evidence="1">
    <location>
        <begin position="172"/>
        <end position="232"/>
    </location>
</feature>
<evidence type="ECO:0000256" key="1">
    <source>
        <dbReference type="SAM" id="MobiDB-lite"/>
    </source>
</evidence>
<feature type="compositionally biased region" description="Low complexity" evidence="1">
    <location>
        <begin position="116"/>
        <end position="127"/>
    </location>
</feature>
<feature type="region of interest" description="Disordered" evidence="1">
    <location>
        <begin position="42"/>
        <end position="129"/>
    </location>
</feature>
<dbReference type="KEGG" id="ffu:CLAFUR5_10790"/>
<gene>
    <name evidence="2" type="ORF">CLAFUR5_10790</name>
</gene>
<dbReference type="GeneID" id="71990668"/>